<keyword evidence="2" id="KW-1185">Reference proteome</keyword>
<evidence type="ECO:0000313" key="1">
    <source>
        <dbReference type="EMBL" id="KAI5683581.1"/>
    </source>
</evidence>
<accession>A0ACC0CF93</accession>
<reference evidence="2" key="1">
    <citation type="journal article" date="2023" name="Nat. Plants">
        <title>Single-cell RNA sequencing provides a high-resolution roadmap for understanding the multicellular compartmentation of specialized metabolism.</title>
        <authorList>
            <person name="Sun S."/>
            <person name="Shen X."/>
            <person name="Li Y."/>
            <person name="Li Y."/>
            <person name="Wang S."/>
            <person name="Li R."/>
            <person name="Zhang H."/>
            <person name="Shen G."/>
            <person name="Guo B."/>
            <person name="Wei J."/>
            <person name="Xu J."/>
            <person name="St-Pierre B."/>
            <person name="Chen S."/>
            <person name="Sun C."/>
        </authorList>
    </citation>
    <scope>NUCLEOTIDE SEQUENCE [LARGE SCALE GENOMIC DNA]</scope>
</reference>
<protein>
    <submittedName>
        <fullName evidence="1">Uncharacterized protein</fullName>
    </submittedName>
</protein>
<comment type="caution">
    <text evidence="1">The sequence shown here is derived from an EMBL/GenBank/DDBJ whole genome shotgun (WGS) entry which is preliminary data.</text>
</comment>
<gene>
    <name evidence="1" type="ORF">M9H77_04809</name>
</gene>
<dbReference type="EMBL" id="CM044701">
    <property type="protein sequence ID" value="KAI5683581.1"/>
    <property type="molecule type" value="Genomic_DNA"/>
</dbReference>
<evidence type="ECO:0000313" key="2">
    <source>
        <dbReference type="Proteomes" id="UP001060085"/>
    </source>
</evidence>
<sequence>MNMVPAAEHKKALHSILASRLSSLKIPSFSSSSTADPDFDFSELFGPAPSSSTPTGLFLGDPQVIHNRSHSFVGPSPRLTLSKSLPFHQELDSGSEDDDENEVEENNDEKSDGNRDTVTKDGVLMMEGSTEEVRKIGPGDFEILRVIGKGAFGKVFQVRKKGSSGTANDGDGDGIFAMKVMRKDTIIKNNHVDYMKAERDILTKVVHPFIVQLRYSFQTKSKLYLILDFINGGHLFYHLYRQGIFSEDQAMVYTAEIVSAVSHLHKSGIVHRDLKPENILMDADGHVMLTDFGLAKEIDESSRSNSLCGTTEYMAPEILLSKGHNKNADWWSVGILLYEMLTGQPPFVHSSGKKLQEKIIKEKVKLPPRLTSEAHSLLKGLLEKDPSKRLGSGPRGGDEIKSHKWFRSINWKKLEARELQPKFNPDVSGRDCTANFDRCWTAMPPDDSPAPTPTSGEFFQGYTYVAPNPWLSSPE</sequence>
<name>A0ACC0CF93_CATRO</name>
<dbReference type="Proteomes" id="UP001060085">
    <property type="component" value="Linkage Group LG01"/>
</dbReference>
<organism evidence="1 2">
    <name type="scientific">Catharanthus roseus</name>
    <name type="common">Madagascar periwinkle</name>
    <name type="synonym">Vinca rosea</name>
    <dbReference type="NCBI Taxonomy" id="4058"/>
    <lineage>
        <taxon>Eukaryota</taxon>
        <taxon>Viridiplantae</taxon>
        <taxon>Streptophyta</taxon>
        <taxon>Embryophyta</taxon>
        <taxon>Tracheophyta</taxon>
        <taxon>Spermatophyta</taxon>
        <taxon>Magnoliopsida</taxon>
        <taxon>eudicotyledons</taxon>
        <taxon>Gunneridae</taxon>
        <taxon>Pentapetalae</taxon>
        <taxon>asterids</taxon>
        <taxon>lamiids</taxon>
        <taxon>Gentianales</taxon>
        <taxon>Apocynaceae</taxon>
        <taxon>Rauvolfioideae</taxon>
        <taxon>Vinceae</taxon>
        <taxon>Catharanthinae</taxon>
        <taxon>Catharanthus</taxon>
    </lineage>
</organism>
<proteinExistence type="predicted"/>